<dbReference type="SMART" id="SM00235">
    <property type="entry name" value="ZnMc"/>
    <property type="match status" value="1"/>
</dbReference>
<dbReference type="InParanoid" id="A0A1X7VLM9"/>
<keyword evidence="7" id="KW-0732">Signal</keyword>
<evidence type="ECO:0000256" key="4">
    <source>
        <dbReference type="ARBA" id="ARBA00022833"/>
    </source>
</evidence>
<keyword evidence="3 6" id="KW-0378">Hydrolase</keyword>
<feature type="region of interest" description="Disordered" evidence="8">
    <location>
        <begin position="279"/>
        <end position="316"/>
    </location>
</feature>
<dbReference type="SUPFAM" id="SSF55486">
    <property type="entry name" value="Metalloproteases ('zincins'), catalytic domain"/>
    <property type="match status" value="1"/>
</dbReference>
<feature type="active site" evidence="6">
    <location>
        <position position="167"/>
    </location>
</feature>
<dbReference type="Proteomes" id="UP000007879">
    <property type="component" value="Unassembled WGS sequence"/>
</dbReference>
<evidence type="ECO:0000256" key="3">
    <source>
        <dbReference type="ARBA" id="ARBA00022801"/>
    </source>
</evidence>
<evidence type="ECO:0000256" key="8">
    <source>
        <dbReference type="SAM" id="MobiDB-lite"/>
    </source>
</evidence>
<dbReference type="EC" id="3.4.24.-" evidence="7"/>
<feature type="binding site" evidence="6">
    <location>
        <position position="176"/>
    </location>
    <ligand>
        <name>Zn(2+)</name>
        <dbReference type="ChEBI" id="CHEBI:29105"/>
        <note>catalytic</note>
    </ligand>
</feature>
<feature type="chain" id="PRO_5010755433" description="Metalloendopeptidase" evidence="7">
    <location>
        <begin position="22"/>
        <end position="509"/>
    </location>
</feature>
<dbReference type="OrthoDB" id="291007at2759"/>
<dbReference type="PROSITE" id="PS51864">
    <property type="entry name" value="ASTACIN"/>
    <property type="match status" value="1"/>
</dbReference>
<proteinExistence type="predicted"/>
<dbReference type="InterPro" id="IPR001506">
    <property type="entry name" value="Peptidase_M12A"/>
</dbReference>
<dbReference type="EnsemblMetazoa" id="Aqu2.1.40328_001">
    <property type="protein sequence ID" value="Aqu2.1.40328_001"/>
    <property type="gene ID" value="Aqu2.1.40328"/>
</dbReference>
<reference evidence="11" key="1">
    <citation type="journal article" date="2010" name="Nature">
        <title>The Amphimedon queenslandica genome and the evolution of animal complexity.</title>
        <authorList>
            <person name="Srivastava M."/>
            <person name="Simakov O."/>
            <person name="Chapman J."/>
            <person name="Fahey B."/>
            <person name="Gauthier M.E."/>
            <person name="Mitros T."/>
            <person name="Richards G.S."/>
            <person name="Conaco C."/>
            <person name="Dacre M."/>
            <person name="Hellsten U."/>
            <person name="Larroux C."/>
            <person name="Putnam N.H."/>
            <person name="Stanke M."/>
            <person name="Adamska M."/>
            <person name="Darling A."/>
            <person name="Degnan S.M."/>
            <person name="Oakley T.H."/>
            <person name="Plachetzki D.C."/>
            <person name="Zhai Y."/>
            <person name="Adamski M."/>
            <person name="Calcino A."/>
            <person name="Cummins S.F."/>
            <person name="Goodstein D.M."/>
            <person name="Harris C."/>
            <person name="Jackson D.J."/>
            <person name="Leys S.P."/>
            <person name="Shu S."/>
            <person name="Woodcroft B.J."/>
            <person name="Vervoort M."/>
            <person name="Kosik K.S."/>
            <person name="Manning G."/>
            <person name="Degnan B.M."/>
            <person name="Rokhsar D.S."/>
        </authorList>
    </citation>
    <scope>NUCLEOTIDE SEQUENCE [LARGE SCALE GENOMIC DNA]</scope>
</reference>
<dbReference type="EnsemblMetazoa" id="XM_011411718.2">
    <property type="protein sequence ID" value="XP_011410020.1"/>
    <property type="gene ID" value="LOC105316653"/>
</dbReference>
<name>A0A1X7VLM9_AMPQE</name>
<accession>A0A1X7VLM9</accession>
<dbReference type="CDD" id="cd04280">
    <property type="entry name" value="ZnMc_astacin_like"/>
    <property type="match status" value="1"/>
</dbReference>
<comment type="cofactor">
    <cofactor evidence="6 7">
        <name>Zn(2+)</name>
        <dbReference type="ChEBI" id="CHEBI:29105"/>
    </cofactor>
    <text evidence="6 7">Binds 1 zinc ion per subunit.</text>
</comment>
<dbReference type="AlphaFoldDB" id="A0A1X7VLM9"/>
<dbReference type="Gene3D" id="3.40.390.10">
    <property type="entry name" value="Collagenase (Catalytic Domain)"/>
    <property type="match status" value="1"/>
</dbReference>
<evidence type="ECO:0000313" key="11">
    <source>
        <dbReference type="Proteomes" id="UP000007879"/>
    </source>
</evidence>
<evidence type="ECO:0000256" key="6">
    <source>
        <dbReference type="PROSITE-ProRule" id="PRU01211"/>
    </source>
</evidence>
<feature type="binding site" evidence="6">
    <location>
        <position position="170"/>
    </location>
    <ligand>
        <name>Zn(2+)</name>
        <dbReference type="ChEBI" id="CHEBI:29105"/>
        <note>catalytic</note>
    </ligand>
</feature>
<feature type="signal peptide" evidence="7">
    <location>
        <begin position="1"/>
        <end position="21"/>
    </location>
</feature>
<evidence type="ECO:0000313" key="10">
    <source>
        <dbReference type="EnsemblMetazoa" id="Aqu2.1.40328_001"/>
    </source>
</evidence>
<evidence type="ECO:0000256" key="5">
    <source>
        <dbReference type="ARBA" id="ARBA00023049"/>
    </source>
</evidence>
<dbReference type="PANTHER" id="PTHR10127:SF780">
    <property type="entry name" value="METALLOENDOPEPTIDASE"/>
    <property type="match status" value="1"/>
</dbReference>
<keyword evidence="5 6" id="KW-0482">Metalloprotease</keyword>
<dbReference type="Pfam" id="PF01400">
    <property type="entry name" value="Astacin"/>
    <property type="match status" value="1"/>
</dbReference>
<reference evidence="10" key="2">
    <citation type="submission" date="2017-05" db="UniProtKB">
        <authorList>
            <consortium name="EnsemblMetazoa"/>
        </authorList>
    </citation>
    <scope>IDENTIFICATION</scope>
</reference>
<feature type="domain" description="Peptidase M12A" evidence="9">
    <location>
        <begin position="75"/>
        <end position="272"/>
    </location>
</feature>
<gene>
    <name evidence="10" type="primary">105316653</name>
</gene>
<protein>
    <recommendedName>
        <fullName evidence="7">Metalloendopeptidase</fullName>
        <ecNumber evidence="7">3.4.24.-</ecNumber>
    </recommendedName>
</protein>
<keyword evidence="4 6" id="KW-0862">Zinc</keyword>
<dbReference type="InterPro" id="IPR024079">
    <property type="entry name" value="MetalloPept_cat_dom_sf"/>
</dbReference>
<feature type="binding site" evidence="6">
    <location>
        <position position="166"/>
    </location>
    <ligand>
        <name>Zn(2+)</name>
        <dbReference type="ChEBI" id="CHEBI:29105"/>
        <note>catalytic</note>
    </ligand>
</feature>
<dbReference type="PANTHER" id="PTHR10127">
    <property type="entry name" value="DISCOIDIN, CUB, EGF, LAMININ , AND ZINC METALLOPROTEASE DOMAIN CONTAINING"/>
    <property type="match status" value="1"/>
</dbReference>
<dbReference type="eggNOG" id="KOG3714">
    <property type="taxonomic scope" value="Eukaryota"/>
</dbReference>
<evidence type="ECO:0000256" key="1">
    <source>
        <dbReference type="ARBA" id="ARBA00022670"/>
    </source>
</evidence>
<dbReference type="GO" id="GO:0008270">
    <property type="term" value="F:zinc ion binding"/>
    <property type="evidence" value="ECO:0007669"/>
    <property type="project" value="UniProtKB-UniRule"/>
</dbReference>
<dbReference type="KEGG" id="aqu:105316653"/>
<keyword evidence="1 6" id="KW-0645">Protease</keyword>
<dbReference type="GO" id="GO:0006508">
    <property type="term" value="P:proteolysis"/>
    <property type="evidence" value="ECO:0007669"/>
    <property type="project" value="UniProtKB-KW"/>
</dbReference>
<dbReference type="PRINTS" id="PR00480">
    <property type="entry name" value="ASTACIN"/>
</dbReference>
<evidence type="ECO:0000256" key="2">
    <source>
        <dbReference type="ARBA" id="ARBA00022723"/>
    </source>
</evidence>
<feature type="compositionally biased region" description="Low complexity" evidence="8">
    <location>
        <begin position="290"/>
        <end position="307"/>
    </location>
</feature>
<dbReference type="GO" id="GO:0004222">
    <property type="term" value="F:metalloendopeptidase activity"/>
    <property type="evidence" value="ECO:0007669"/>
    <property type="project" value="UniProtKB-UniRule"/>
</dbReference>
<dbReference type="InterPro" id="IPR034035">
    <property type="entry name" value="Astacin-like_dom"/>
</dbReference>
<comment type="caution">
    <text evidence="6">Lacks conserved residue(s) required for the propagation of feature annotation.</text>
</comment>
<organism evidence="10">
    <name type="scientific">Amphimedon queenslandica</name>
    <name type="common">Sponge</name>
    <dbReference type="NCBI Taxonomy" id="400682"/>
    <lineage>
        <taxon>Eukaryota</taxon>
        <taxon>Metazoa</taxon>
        <taxon>Porifera</taxon>
        <taxon>Demospongiae</taxon>
        <taxon>Heteroscleromorpha</taxon>
        <taxon>Haplosclerida</taxon>
        <taxon>Niphatidae</taxon>
        <taxon>Amphimedon</taxon>
    </lineage>
</organism>
<keyword evidence="2 6" id="KW-0479">Metal-binding</keyword>
<evidence type="ECO:0000259" key="9">
    <source>
        <dbReference type="PROSITE" id="PS51864"/>
    </source>
</evidence>
<dbReference type="InterPro" id="IPR006026">
    <property type="entry name" value="Peptidase_Metallo"/>
</dbReference>
<sequence>MSSLYRACLVYVLSFNLLVYSLPVQQTSRLQRDVVQEPGEEGDLFEGDIKLIHGDRKRRSVMQDLPIIAKQPALNPSIYSGTLWPNGTVYFKFHENISFEISQTFLTAIGIWEQQTCLEFQRADENTTAYLLLTDTDGCSSYIGRVGTVQEVSISSSCRGVGHALHELGHAVGLWHEHTRPDRENYIKIIWDNIKESAKTNFQTYNHPNSADVKYDFGSVMHYPETAFAIDKRKPTIEIIYKPFPSCIKEVGQRHGLSFKDKLRVNKLYGCQAEIDESGDDPCPLPSPLPTTATPTPTPTVATTTSTELPKPTPTCTVSKSFRSETRMTIPFSDTNFWNLACHGEYCQKDNCSSPSALTHYNECKEQYFVMYLALNRKNRYIKDGDTIAMQSSRRTGYWMDCSRGNCTLTQCADNTGRSITNFTRDICSQHKLKIFAVDKKLGKRIQSTDLVYFKSDGSGSDKYLNCFGKKCQLITEGSDCNETDYSGASGSLCYRQLFKLKKHVTECL</sequence>
<evidence type="ECO:0000256" key="7">
    <source>
        <dbReference type="RuleBase" id="RU361183"/>
    </source>
</evidence>
<keyword evidence="11" id="KW-1185">Reference proteome</keyword>